<dbReference type="InterPro" id="IPR002550">
    <property type="entry name" value="CNNM"/>
</dbReference>
<dbReference type="SUPFAM" id="SSF54631">
    <property type="entry name" value="CBS-domain pair"/>
    <property type="match status" value="1"/>
</dbReference>
<feature type="transmembrane region" description="Helical" evidence="3">
    <location>
        <begin position="129"/>
        <end position="148"/>
    </location>
</feature>
<dbReference type="OrthoDB" id="5353557at2759"/>
<accession>A0A2J6REQ0</accession>
<dbReference type="Proteomes" id="UP000235786">
    <property type="component" value="Unassembled WGS sequence"/>
</dbReference>
<gene>
    <name evidence="5" type="ORF">L207DRAFT_515441</name>
</gene>
<evidence type="ECO:0000256" key="3">
    <source>
        <dbReference type="SAM" id="Phobius"/>
    </source>
</evidence>
<evidence type="ECO:0000259" key="4">
    <source>
        <dbReference type="PROSITE" id="PS51846"/>
    </source>
</evidence>
<dbReference type="EMBL" id="KZ613950">
    <property type="protein sequence ID" value="PMD36989.1"/>
    <property type="molecule type" value="Genomic_DNA"/>
</dbReference>
<evidence type="ECO:0000256" key="2">
    <source>
        <dbReference type="PROSITE-ProRule" id="PRU01193"/>
    </source>
</evidence>
<dbReference type="Gene3D" id="3.10.580.10">
    <property type="entry name" value="CBS-domain"/>
    <property type="match status" value="1"/>
</dbReference>
<dbReference type="GO" id="GO:0010960">
    <property type="term" value="P:magnesium ion homeostasis"/>
    <property type="evidence" value="ECO:0007669"/>
    <property type="project" value="InterPro"/>
</dbReference>
<proteinExistence type="predicted"/>
<dbReference type="STRING" id="1149755.A0A2J6REQ0"/>
<keyword evidence="2 3" id="KW-1133">Transmembrane helix</keyword>
<feature type="transmembrane region" description="Helical" evidence="3">
    <location>
        <begin position="168"/>
        <end position="190"/>
    </location>
</feature>
<evidence type="ECO:0000256" key="1">
    <source>
        <dbReference type="ARBA" id="ARBA00022737"/>
    </source>
</evidence>
<protein>
    <submittedName>
        <fullName evidence="5">DUF21-domain-containing protein</fullName>
    </submittedName>
</protein>
<dbReference type="Pfam" id="PF01595">
    <property type="entry name" value="CNNM"/>
    <property type="match status" value="1"/>
</dbReference>
<dbReference type="InterPro" id="IPR045095">
    <property type="entry name" value="ACDP"/>
</dbReference>
<keyword evidence="6" id="KW-1185">Reference proteome</keyword>
<evidence type="ECO:0000313" key="5">
    <source>
        <dbReference type="EMBL" id="PMD36989.1"/>
    </source>
</evidence>
<dbReference type="GO" id="GO:0016020">
    <property type="term" value="C:membrane"/>
    <property type="evidence" value="ECO:0007669"/>
    <property type="project" value="UniProtKB-UniRule"/>
</dbReference>
<feature type="transmembrane region" description="Helical" evidence="3">
    <location>
        <begin position="41"/>
        <end position="67"/>
    </location>
</feature>
<dbReference type="GO" id="GO:0030026">
    <property type="term" value="P:intracellular manganese ion homeostasis"/>
    <property type="evidence" value="ECO:0007669"/>
    <property type="project" value="TreeGrafter"/>
</dbReference>
<feature type="domain" description="CNNM transmembrane" evidence="4">
    <location>
        <begin position="39"/>
        <end position="225"/>
    </location>
</feature>
<reference evidence="5 6" key="1">
    <citation type="submission" date="2016-04" db="EMBL/GenBank/DDBJ databases">
        <title>A degradative enzymes factory behind the ericoid mycorrhizal symbiosis.</title>
        <authorList>
            <consortium name="DOE Joint Genome Institute"/>
            <person name="Martino E."/>
            <person name="Morin E."/>
            <person name="Grelet G."/>
            <person name="Kuo A."/>
            <person name="Kohler A."/>
            <person name="Daghino S."/>
            <person name="Barry K."/>
            <person name="Choi C."/>
            <person name="Cichocki N."/>
            <person name="Clum A."/>
            <person name="Copeland A."/>
            <person name="Hainaut M."/>
            <person name="Haridas S."/>
            <person name="Labutti K."/>
            <person name="Lindquist E."/>
            <person name="Lipzen A."/>
            <person name="Khouja H.-R."/>
            <person name="Murat C."/>
            <person name="Ohm R."/>
            <person name="Olson A."/>
            <person name="Spatafora J."/>
            <person name="Veneault-Fourrey C."/>
            <person name="Henrissat B."/>
            <person name="Grigoriev I."/>
            <person name="Martin F."/>
            <person name="Perotto S."/>
        </authorList>
    </citation>
    <scope>NUCLEOTIDE SEQUENCE [LARGE SCALE GENOMIC DNA]</scope>
    <source>
        <strain evidence="5 6">F</strain>
    </source>
</reference>
<keyword evidence="2 3" id="KW-0472">Membrane</keyword>
<dbReference type="AlphaFoldDB" id="A0A2J6REQ0"/>
<dbReference type="InterPro" id="IPR000644">
    <property type="entry name" value="CBS_dom"/>
</dbReference>
<dbReference type="InterPro" id="IPR046342">
    <property type="entry name" value="CBS_dom_sf"/>
</dbReference>
<keyword evidence="1" id="KW-0677">Repeat</keyword>
<dbReference type="PANTHER" id="PTHR12064">
    <property type="entry name" value="METAL TRANSPORTER CNNM"/>
    <property type="match status" value="1"/>
</dbReference>
<evidence type="ECO:0000313" key="6">
    <source>
        <dbReference type="Proteomes" id="UP000235786"/>
    </source>
</evidence>
<keyword evidence="2 3" id="KW-0812">Transmembrane</keyword>
<dbReference type="GO" id="GO:0005737">
    <property type="term" value="C:cytoplasm"/>
    <property type="evidence" value="ECO:0007669"/>
    <property type="project" value="TreeGrafter"/>
</dbReference>
<organism evidence="5 6">
    <name type="scientific">Hyaloscypha variabilis (strain UAMH 11265 / GT02V1 / F)</name>
    <name type="common">Meliniomyces variabilis</name>
    <dbReference type="NCBI Taxonomy" id="1149755"/>
    <lineage>
        <taxon>Eukaryota</taxon>
        <taxon>Fungi</taxon>
        <taxon>Dikarya</taxon>
        <taxon>Ascomycota</taxon>
        <taxon>Pezizomycotina</taxon>
        <taxon>Leotiomycetes</taxon>
        <taxon>Helotiales</taxon>
        <taxon>Hyaloscyphaceae</taxon>
        <taxon>Hyaloscypha</taxon>
        <taxon>Hyaloscypha variabilis</taxon>
    </lineage>
</organism>
<dbReference type="PANTHER" id="PTHR12064:SF97">
    <property type="entry name" value="METAL TRANSPORTER CNNM-5"/>
    <property type="match status" value="1"/>
</dbReference>
<sequence>MPSASQMLIAIAREDFIRDVAEKTSNKTLAKFGMASGNDALLYYLNGALSILLVLLGGLFAGLTLAFMGQDRVHLQVIARSGTCKERQNAQKVLGILQKGRHWVLVSLLLGNVITNETLPIVLDQEVKGGWFAVLTSSLLVVIFGEIIPQSICAKYGLAVGAWSSRYVLWLMYCFFPVAFPIAKVLDFLLGHNHGMVFDRLGLKTLLMFHDGLHHSTRERLNTDEISILSSVLDFNSLQVSSVMTPISKVFSLSSDTFLNAMTRYNILRSGFGNIPIYLHTQPNTFVGLLTVKSLVSTNLDDEVTIGQLSLETLPVVYSTESCLDTLNVFRERKTQVVLVIEQGTALPLGILTARDILEELIGDTMKMKEVQVG</sequence>
<dbReference type="Pfam" id="PF00571">
    <property type="entry name" value="CBS"/>
    <property type="match status" value="1"/>
</dbReference>
<name>A0A2J6REQ0_HYAVF</name>
<dbReference type="PROSITE" id="PS51846">
    <property type="entry name" value="CNNM"/>
    <property type="match status" value="1"/>
</dbReference>